<comment type="caution">
    <text evidence="1">The sequence shown here is derived from an EMBL/GenBank/DDBJ whole genome shotgun (WGS) entry which is preliminary data.</text>
</comment>
<name>A0A166MD75_9PEZI</name>
<keyword evidence="2" id="KW-1185">Reference proteome</keyword>
<gene>
    <name evidence="1" type="ORF">CT0861_05066</name>
</gene>
<protein>
    <submittedName>
        <fullName evidence="1">Uncharacterized protein</fullName>
    </submittedName>
</protein>
<sequence>MFLNTGDQNHVDTDHGASSALEPEAGLVAVYLSAKKPFPNEVAVATQYAKPAAFVIGLTSDEKYWEVAVSPGILKTFAPGNPKTNAIQGYKLYEEPDRNKFLQSAAKKILDGGGIQLASYFKSRSAALEVPMAWAILLHTFILISNKAMRSRLQERILSVNNTIDLHCISLLHTILKHTGGKWCKELAKSIDKEVPYWMNVLFCSLAHKNTQDLSNHEYACIEHMALFTQENRDDKSEISILQSSYILPPQELVRK</sequence>
<reference evidence="1 2" key="1">
    <citation type="submission" date="2015-06" db="EMBL/GenBank/DDBJ databases">
        <title>Survival trade-offs in plant roots during colonization by closely related pathogenic and mutualistic fungi.</title>
        <authorList>
            <person name="Hacquard S."/>
            <person name="Kracher B."/>
            <person name="Hiruma K."/>
            <person name="Weinman A."/>
            <person name="Muench P."/>
            <person name="Garrido Oter R."/>
            <person name="Ver Loren van Themaat E."/>
            <person name="Dallerey J.-F."/>
            <person name="Damm U."/>
            <person name="Henrissat B."/>
            <person name="Lespinet O."/>
            <person name="Thon M."/>
            <person name="Kemen E."/>
            <person name="McHardy A.C."/>
            <person name="Schulze-Lefert P."/>
            <person name="O'Connell R.J."/>
        </authorList>
    </citation>
    <scope>NUCLEOTIDE SEQUENCE [LARGE SCALE GENOMIC DNA]</scope>
    <source>
        <strain evidence="1 2">0861</strain>
    </source>
</reference>
<evidence type="ECO:0000313" key="1">
    <source>
        <dbReference type="EMBL" id="KZL64539.1"/>
    </source>
</evidence>
<dbReference type="AlphaFoldDB" id="A0A166MD75"/>
<accession>A0A166MD75</accession>
<proteinExistence type="predicted"/>
<evidence type="ECO:0000313" key="2">
    <source>
        <dbReference type="Proteomes" id="UP000076552"/>
    </source>
</evidence>
<organism evidence="1 2">
    <name type="scientific">Colletotrichum tofieldiae</name>
    <dbReference type="NCBI Taxonomy" id="708197"/>
    <lineage>
        <taxon>Eukaryota</taxon>
        <taxon>Fungi</taxon>
        <taxon>Dikarya</taxon>
        <taxon>Ascomycota</taxon>
        <taxon>Pezizomycotina</taxon>
        <taxon>Sordariomycetes</taxon>
        <taxon>Hypocreomycetidae</taxon>
        <taxon>Glomerellales</taxon>
        <taxon>Glomerellaceae</taxon>
        <taxon>Colletotrichum</taxon>
        <taxon>Colletotrichum spaethianum species complex</taxon>
    </lineage>
</organism>
<dbReference type="Proteomes" id="UP000076552">
    <property type="component" value="Unassembled WGS sequence"/>
</dbReference>
<dbReference type="EMBL" id="LFIV01000274">
    <property type="protein sequence ID" value="KZL64539.1"/>
    <property type="molecule type" value="Genomic_DNA"/>
</dbReference>